<feature type="region of interest" description="Disordered" evidence="1">
    <location>
        <begin position="14"/>
        <end position="33"/>
    </location>
</feature>
<gene>
    <name evidence="2" type="ORF">RRG08_001621</name>
</gene>
<accession>A0AAE1ALA1</accession>
<dbReference type="EMBL" id="JAWDGP010001678">
    <property type="protein sequence ID" value="KAK3789231.1"/>
    <property type="molecule type" value="Genomic_DNA"/>
</dbReference>
<name>A0AAE1ALA1_9GAST</name>
<organism evidence="2 3">
    <name type="scientific">Elysia crispata</name>
    <name type="common">lettuce slug</name>
    <dbReference type="NCBI Taxonomy" id="231223"/>
    <lineage>
        <taxon>Eukaryota</taxon>
        <taxon>Metazoa</taxon>
        <taxon>Spiralia</taxon>
        <taxon>Lophotrochozoa</taxon>
        <taxon>Mollusca</taxon>
        <taxon>Gastropoda</taxon>
        <taxon>Heterobranchia</taxon>
        <taxon>Euthyneura</taxon>
        <taxon>Panpulmonata</taxon>
        <taxon>Sacoglossa</taxon>
        <taxon>Placobranchoidea</taxon>
        <taxon>Plakobranchidae</taxon>
        <taxon>Elysia</taxon>
    </lineage>
</organism>
<proteinExistence type="predicted"/>
<dbReference type="Proteomes" id="UP001283361">
    <property type="component" value="Unassembled WGS sequence"/>
</dbReference>
<evidence type="ECO:0000256" key="1">
    <source>
        <dbReference type="SAM" id="MobiDB-lite"/>
    </source>
</evidence>
<sequence length="168" mass="18323">MRIHCVHRTHVPADVSRKTHPPRSVGHRVGCPHATPQACRRSKQLEVPSISRLALIAGTQRVELIYSSKHCACAPEHARFPSVAWIAIYDAMSQGCSMQFNSSSCGHTAVPAALDMLISTSSTRTGGDRGSHKDAILINSRFLYKRSFPALERSSRPLDARPGIGEAL</sequence>
<protein>
    <submittedName>
        <fullName evidence="2">Uncharacterized protein</fullName>
    </submittedName>
</protein>
<evidence type="ECO:0000313" key="2">
    <source>
        <dbReference type="EMBL" id="KAK3789231.1"/>
    </source>
</evidence>
<keyword evidence="3" id="KW-1185">Reference proteome</keyword>
<reference evidence="2" key="1">
    <citation type="journal article" date="2023" name="G3 (Bethesda)">
        <title>A reference genome for the long-term kleptoplast-retaining sea slug Elysia crispata morphotype clarki.</title>
        <authorList>
            <person name="Eastman K.E."/>
            <person name="Pendleton A.L."/>
            <person name="Shaikh M.A."/>
            <person name="Suttiyut T."/>
            <person name="Ogas R."/>
            <person name="Tomko P."/>
            <person name="Gavelis G."/>
            <person name="Widhalm J.R."/>
            <person name="Wisecaver J.H."/>
        </authorList>
    </citation>
    <scope>NUCLEOTIDE SEQUENCE</scope>
    <source>
        <strain evidence="2">ECLA1</strain>
    </source>
</reference>
<evidence type="ECO:0000313" key="3">
    <source>
        <dbReference type="Proteomes" id="UP001283361"/>
    </source>
</evidence>
<dbReference type="AlphaFoldDB" id="A0AAE1ALA1"/>
<comment type="caution">
    <text evidence="2">The sequence shown here is derived from an EMBL/GenBank/DDBJ whole genome shotgun (WGS) entry which is preliminary data.</text>
</comment>